<evidence type="ECO:0000313" key="6">
    <source>
        <dbReference type="Proteomes" id="UP000636960"/>
    </source>
</evidence>
<gene>
    <name evidence="5" type="ORF">Ari01nite_00440</name>
</gene>
<dbReference type="RefSeq" id="WP_203778351.1">
    <property type="nucleotide sequence ID" value="NZ_BOMV01000001.1"/>
</dbReference>
<evidence type="ECO:0000259" key="4">
    <source>
        <dbReference type="PROSITE" id="PS01124"/>
    </source>
</evidence>
<dbReference type="GO" id="GO:0003700">
    <property type="term" value="F:DNA-binding transcription factor activity"/>
    <property type="evidence" value="ECO:0007669"/>
    <property type="project" value="InterPro"/>
</dbReference>
<organism evidence="5 6">
    <name type="scientific">Paractinoplanes rishiriensis</name>
    <dbReference type="NCBI Taxonomy" id="1050105"/>
    <lineage>
        <taxon>Bacteria</taxon>
        <taxon>Bacillati</taxon>
        <taxon>Actinomycetota</taxon>
        <taxon>Actinomycetes</taxon>
        <taxon>Micromonosporales</taxon>
        <taxon>Micromonosporaceae</taxon>
        <taxon>Paractinoplanes</taxon>
    </lineage>
</organism>
<accession>A0A919JSE2</accession>
<evidence type="ECO:0000256" key="1">
    <source>
        <dbReference type="ARBA" id="ARBA00023015"/>
    </source>
</evidence>
<dbReference type="PANTHER" id="PTHR46796">
    <property type="entry name" value="HTH-TYPE TRANSCRIPTIONAL ACTIVATOR RHAS-RELATED"/>
    <property type="match status" value="1"/>
</dbReference>
<comment type="caution">
    <text evidence="5">The sequence shown here is derived from an EMBL/GenBank/DDBJ whole genome shotgun (WGS) entry which is preliminary data.</text>
</comment>
<dbReference type="InterPro" id="IPR009057">
    <property type="entry name" value="Homeodomain-like_sf"/>
</dbReference>
<dbReference type="EMBL" id="BOMV01000001">
    <property type="protein sequence ID" value="GIE92579.1"/>
    <property type="molecule type" value="Genomic_DNA"/>
</dbReference>
<dbReference type="Proteomes" id="UP000636960">
    <property type="component" value="Unassembled WGS sequence"/>
</dbReference>
<dbReference type="PANTHER" id="PTHR46796:SF12">
    <property type="entry name" value="HTH-TYPE DNA-BINDING TRANSCRIPTIONAL ACTIVATOR EUTR"/>
    <property type="match status" value="1"/>
</dbReference>
<evidence type="ECO:0000256" key="2">
    <source>
        <dbReference type="ARBA" id="ARBA00023125"/>
    </source>
</evidence>
<dbReference type="PROSITE" id="PS01124">
    <property type="entry name" value="HTH_ARAC_FAMILY_2"/>
    <property type="match status" value="1"/>
</dbReference>
<keyword evidence="6" id="KW-1185">Reference proteome</keyword>
<reference evidence="5" key="1">
    <citation type="submission" date="2021-01" db="EMBL/GenBank/DDBJ databases">
        <title>Whole genome shotgun sequence of Actinoplanes rishiriensis NBRC 108556.</title>
        <authorList>
            <person name="Komaki H."/>
            <person name="Tamura T."/>
        </authorList>
    </citation>
    <scope>NUCLEOTIDE SEQUENCE</scope>
    <source>
        <strain evidence="5">NBRC 108556</strain>
    </source>
</reference>
<dbReference type="SUPFAM" id="SSF46689">
    <property type="entry name" value="Homeodomain-like"/>
    <property type="match status" value="1"/>
</dbReference>
<evidence type="ECO:0000256" key="3">
    <source>
        <dbReference type="ARBA" id="ARBA00023163"/>
    </source>
</evidence>
<evidence type="ECO:0000313" key="5">
    <source>
        <dbReference type="EMBL" id="GIE92579.1"/>
    </source>
</evidence>
<keyword evidence="3" id="KW-0804">Transcription</keyword>
<dbReference type="Pfam" id="PF12833">
    <property type="entry name" value="HTH_18"/>
    <property type="match status" value="1"/>
</dbReference>
<dbReference type="SMART" id="SM00342">
    <property type="entry name" value="HTH_ARAC"/>
    <property type="match status" value="1"/>
</dbReference>
<dbReference type="InterPro" id="IPR050204">
    <property type="entry name" value="AraC_XylS_family_regulators"/>
</dbReference>
<name>A0A919JSE2_9ACTN</name>
<dbReference type="Gene3D" id="1.10.10.60">
    <property type="entry name" value="Homeodomain-like"/>
    <property type="match status" value="1"/>
</dbReference>
<proteinExistence type="predicted"/>
<keyword evidence="2" id="KW-0238">DNA-binding</keyword>
<protein>
    <submittedName>
        <fullName evidence="5">AraC family transcriptional regulator</fullName>
    </submittedName>
</protein>
<dbReference type="AlphaFoldDB" id="A0A919JSE2"/>
<dbReference type="InterPro" id="IPR018060">
    <property type="entry name" value="HTH_AraC"/>
</dbReference>
<sequence length="321" mass="34787">MPQDIQRFHYATRDFESAHAVLGDLYVGHDVRVRGPVRDFEYRQEAVSTDAIAVGRVRYQMATDMLAEPVDRLLAGSLTAGRLEARAGRETHGIGPGEVFLNRIGPALATYCEHIDLVTVSVDLELTAGVAAARTGVAPDEFRFEGMAPVSAVMNRYWRETTVYLYELFTGPEAPLRSPLVVRSAAELAAAAAIVAFPNTSTAASYLPGPGQAAPSSVRRALAYIESHAGDPITAAQVAAAARVSPRAIQAAFRRHLGTTPSGHLRRVRLDRAHRDLQAADPTRGDTVVAIANRWGWASRSRFTADYRSAYGHPPDRTLST</sequence>
<keyword evidence="1" id="KW-0805">Transcription regulation</keyword>
<feature type="domain" description="HTH araC/xylS-type" evidence="4">
    <location>
        <begin position="219"/>
        <end position="321"/>
    </location>
</feature>
<dbReference type="GO" id="GO:0043565">
    <property type="term" value="F:sequence-specific DNA binding"/>
    <property type="evidence" value="ECO:0007669"/>
    <property type="project" value="InterPro"/>
</dbReference>